<keyword evidence="6" id="KW-0378">Hydrolase</keyword>
<keyword evidence="6" id="KW-0963">Cytoplasm</keyword>
<feature type="binding site" evidence="6">
    <location>
        <position position="206"/>
    </location>
    <ligand>
        <name>K(+)</name>
        <dbReference type="ChEBI" id="CHEBI:29103"/>
    </ligand>
</feature>
<keyword evidence="6" id="KW-0460">Magnesium</keyword>
<comment type="caution">
    <text evidence="6">Lacks conserved residue(s) required for the propagation of feature annotation.</text>
</comment>
<dbReference type="InterPro" id="IPR005225">
    <property type="entry name" value="Small_GTP-bd"/>
</dbReference>
<feature type="domain" description="TrmE-type G" evidence="7">
    <location>
        <begin position="172"/>
        <end position="324"/>
    </location>
</feature>
<evidence type="ECO:0000256" key="6">
    <source>
        <dbReference type="HAMAP-Rule" id="MF_00379"/>
    </source>
</evidence>
<accession>A0A4R2GWK0</accession>
<comment type="cofactor">
    <cofactor evidence="6">
        <name>K(+)</name>
        <dbReference type="ChEBI" id="CHEBI:29103"/>
    </cofactor>
    <text evidence="6">Binds 1 potassium ion per subunit.</text>
</comment>
<feature type="binding site" evidence="6">
    <location>
        <position position="207"/>
    </location>
    <ligand>
        <name>Mg(2+)</name>
        <dbReference type="ChEBI" id="CHEBI:18420"/>
    </ligand>
</feature>
<dbReference type="InterPro" id="IPR031168">
    <property type="entry name" value="G_TrmE"/>
</dbReference>
<evidence type="ECO:0000256" key="1">
    <source>
        <dbReference type="ARBA" id="ARBA00011043"/>
    </source>
</evidence>
<dbReference type="EC" id="3.6.-.-" evidence="6"/>
<dbReference type="GO" id="GO:0005525">
    <property type="term" value="F:GTP binding"/>
    <property type="evidence" value="ECO:0007669"/>
    <property type="project" value="UniProtKB-UniRule"/>
</dbReference>
<dbReference type="HAMAP" id="MF_00379">
    <property type="entry name" value="GTPase_MnmE"/>
    <property type="match status" value="1"/>
</dbReference>
<dbReference type="PANTHER" id="PTHR42714">
    <property type="entry name" value="TRNA MODIFICATION GTPASE GTPBP3"/>
    <property type="match status" value="1"/>
</dbReference>
<dbReference type="PANTHER" id="PTHR42714:SF2">
    <property type="entry name" value="TRNA MODIFICATION GTPASE GTPBP3, MITOCHONDRIAL"/>
    <property type="match status" value="1"/>
</dbReference>
<dbReference type="InterPro" id="IPR027266">
    <property type="entry name" value="TrmE/GcvT-like"/>
</dbReference>
<name>A0A4R2GWK0_9HYPH</name>
<protein>
    <recommendedName>
        <fullName evidence="6">tRNA modification GTPase MnmE</fullName>
        <ecNumber evidence="6">3.6.-.-</ecNumber>
    </recommendedName>
</protein>
<evidence type="ECO:0000256" key="4">
    <source>
        <dbReference type="ARBA" id="ARBA00022958"/>
    </source>
</evidence>
<dbReference type="CDD" id="cd04164">
    <property type="entry name" value="trmE"/>
    <property type="match status" value="1"/>
</dbReference>
<dbReference type="Proteomes" id="UP000294881">
    <property type="component" value="Unassembled WGS sequence"/>
</dbReference>
<organism evidence="8 9">
    <name type="scientific">Camelimonas lactis</name>
    <dbReference type="NCBI Taxonomy" id="659006"/>
    <lineage>
        <taxon>Bacteria</taxon>
        <taxon>Pseudomonadati</taxon>
        <taxon>Pseudomonadota</taxon>
        <taxon>Alphaproteobacteria</taxon>
        <taxon>Hyphomicrobiales</taxon>
        <taxon>Chelatococcaceae</taxon>
        <taxon>Camelimonas</taxon>
    </lineage>
</organism>
<feature type="binding site" evidence="6">
    <location>
        <position position="201"/>
    </location>
    <ligand>
        <name>K(+)</name>
        <dbReference type="ChEBI" id="CHEBI:29103"/>
    </ligand>
</feature>
<dbReference type="InterPro" id="IPR006073">
    <property type="entry name" value="GTP-bd"/>
</dbReference>
<keyword evidence="3 6" id="KW-0547">Nucleotide-binding</keyword>
<evidence type="ECO:0000256" key="5">
    <source>
        <dbReference type="ARBA" id="ARBA00023134"/>
    </source>
</evidence>
<reference evidence="8 9" key="1">
    <citation type="submission" date="2019-03" db="EMBL/GenBank/DDBJ databases">
        <title>Genomic Encyclopedia of Type Strains, Phase IV (KMG-IV): sequencing the most valuable type-strain genomes for metagenomic binning, comparative biology and taxonomic classification.</title>
        <authorList>
            <person name="Goeker M."/>
        </authorList>
    </citation>
    <scope>NUCLEOTIDE SEQUENCE [LARGE SCALE GENOMIC DNA]</scope>
    <source>
        <strain evidence="8 9">DSM 22958</strain>
    </source>
</reference>
<feature type="binding site" evidence="6">
    <location>
        <position position="182"/>
    </location>
    <ligand>
        <name>K(+)</name>
        <dbReference type="ChEBI" id="CHEBI:29103"/>
    </ligand>
</feature>
<comment type="caution">
    <text evidence="8">The sequence shown here is derived from an EMBL/GenBank/DDBJ whole genome shotgun (WGS) entry which is preliminary data.</text>
</comment>
<comment type="similarity">
    <text evidence="1 6">Belongs to the TRAFAC class TrmE-Era-EngA-EngB-Septin-like GTPase superfamily. TrmE GTPase family.</text>
</comment>
<evidence type="ECO:0000313" key="9">
    <source>
        <dbReference type="Proteomes" id="UP000294881"/>
    </source>
</evidence>
<keyword evidence="9" id="KW-1185">Reference proteome</keyword>
<dbReference type="EMBL" id="SLWL01000003">
    <property type="protein sequence ID" value="TCO14674.1"/>
    <property type="molecule type" value="Genomic_DNA"/>
</dbReference>
<dbReference type="Gene3D" id="3.30.1360.120">
    <property type="entry name" value="Probable tRNA modification gtpase trme, domain 1"/>
    <property type="match status" value="1"/>
</dbReference>
<dbReference type="Pfam" id="PF01926">
    <property type="entry name" value="MMR_HSR1"/>
    <property type="match status" value="1"/>
</dbReference>
<dbReference type="NCBIfam" id="TIGR00231">
    <property type="entry name" value="small_GTP"/>
    <property type="match status" value="1"/>
</dbReference>
<feature type="binding site" evidence="6">
    <location>
        <position position="186"/>
    </location>
    <ligand>
        <name>Mg(2+)</name>
        <dbReference type="ChEBI" id="CHEBI:18420"/>
    </ligand>
</feature>
<feature type="binding site" evidence="6">
    <location>
        <begin position="226"/>
        <end position="229"/>
    </location>
    <ligand>
        <name>GTP</name>
        <dbReference type="ChEBI" id="CHEBI:37565"/>
    </ligand>
</feature>
<dbReference type="GO" id="GO:0003924">
    <property type="term" value="F:GTPase activity"/>
    <property type="evidence" value="ECO:0007669"/>
    <property type="project" value="UniProtKB-UniRule"/>
</dbReference>
<dbReference type="Gene3D" id="1.20.120.430">
    <property type="entry name" value="tRNA modification GTPase MnmE domain 2"/>
    <property type="match status" value="1"/>
</dbReference>
<dbReference type="AlphaFoldDB" id="A0A4R2GWK0"/>
<dbReference type="InterPro" id="IPR004520">
    <property type="entry name" value="GTPase_MnmE"/>
</dbReference>
<dbReference type="NCBIfam" id="NF003661">
    <property type="entry name" value="PRK05291.1-3"/>
    <property type="match status" value="1"/>
</dbReference>
<dbReference type="GO" id="GO:0046872">
    <property type="term" value="F:metal ion binding"/>
    <property type="evidence" value="ECO:0007669"/>
    <property type="project" value="UniProtKB-KW"/>
</dbReference>
<dbReference type="InterPro" id="IPR025867">
    <property type="entry name" value="MnmE_helical"/>
</dbReference>
<comment type="subcellular location">
    <subcellularLocation>
        <location evidence="6">Cytoplasm</location>
    </subcellularLocation>
</comment>
<dbReference type="CDD" id="cd14858">
    <property type="entry name" value="TrmE_N"/>
    <property type="match status" value="1"/>
</dbReference>
<dbReference type="SUPFAM" id="SSF116878">
    <property type="entry name" value="TrmE connector domain"/>
    <property type="match status" value="1"/>
</dbReference>
<dbReference type="InterPro" id="IPR018948">
    <property type="entry name" value="GTP-bd_TrmE_N"/>
</dbReference>
<comment type="function">
    <text evidence="6">Exhibits a very high intrinsic GTPase hydrolysis rate. Involved in the addition of a carboxymethylaminomethyl (cmnm) group at the wobble position (U34) of certain tRNAs, forming tRNA-cmnm(5)s(2)U34.</text>
</comment>
<evidence type="ECO:0000313" key="8">
    <source>
        <dbReference type="EMBL" id="TCO14674.1"/>
    </source>
</evidence>
<dbReference type="GO" id="GO:0030488">
    <property type="term" value="P:tRNA methylation"/>
    <property type="evidence" value="ECO:0007669"/>
    <property type="project" value="TreeGrafter"/>
</dbReference>
<keyword evidence="2 6" id="KW-0819">tRNA processing</keyword>
<dbReference type="Pfam" id="PF10396">
    <property type="entry name" value="TrmE_N"/>
    <property type="match status" value="1"/>
</dbReference>
<sequence length="408" mass="43460">MATLVTLRDSSGDAIDQGVALYFPAAKSPTGEDAAEFHIHGNMLLVDTLTEELTKLGLRLAGPGEFTRRAVIAGKMDLAQAEAVADLVDAETSVQRKQAMAQLYGSLSDPVTQWRDSLLHALALIEADIDFSDEGDVGEGHFIAALKTADTVRADLRKLLSDRGIGERVRDGFRVVIAGPPNAGKSTLLNCLAGRDVAIVTDVAGTTRDLLEVHLDIGGYPVRLVDTAGMRGSEDAVEQIGIARAVDQVGVADIVLWLECAVPGLRPAWKDIPGSTDGRVFRILTQIDRIASDHVDDSGADIAVSAKTGAGIEGLIELLKGAIPASAVGEGIAITRRRHRNAFSSALTALERLPVGIFDSGDELFDWTHLVLWAEDLRSAIFQLGMITGHARADDVLDRIFAAFCIGK</sequence>
<dbReference type="GO" id="GO:0002098">
    <property type="term" value="P:tRNA wobble uridine modification"/>
    <property type="evidence" value="ECO:0007669"/>
    <property type="project" value="TreeGrafter"/>
</dbReference>
<feature type="binding site" evidence="6">
    <location>
        <begin position="182"/>
        <end position="187"/>
    </location>
    <ligand>
        <name>GTP</name>
        <dbReference type="ChEBI" id="CHEBI:37565"/>
    </ligand>
</feature>
<proteinExistence type="inferred from homology"/>
<dbReference type="Pfam" id="PF12631">
    <property type="entry name" value="MnmE_helical"/>
    <property type="match status" value="1"/>
</dbReference>
<dbReference type="GO" id="GO:0005737">
    <property type="term" value="C:cytoplasm"/>
    <property type="evidence" value="ECO:0007669"/>
    <property type="project" value="UniProtKB-SubCell"/>
</dbReference>
<dbReference type="PROSITE" id="PS51709">
    <property type="entry name" value="G_TRME"/>
    <property type="match status" value="1"/>
</dbReference>
<dbReference type="Gene3D" id="3.40.50.300">
    <property type="entry name" value="P-loop containing nucleotide triphosphate hydrolases"/>
    <property type="match status" value="1"/>
</dbReference>
<comment type="subunit">
    <text evidence="6">Homodimer. Heterotetramer of two MnmE and two MnmG subunits.</text>
</comment>
<evidence type="ECO:0000256" key="2">
    <source>
        <dbReference type="ARBA" id="ARBA00022694"/>
    </source>
</evidence>
<dbReference type="InterPro" id="IPR027368">
    <property type="entry name" value="MnmE_dom2"/>
</dbReference>
<dbReference type="InterPro" id="IPR027417">
    <property type="entry name" value="P-loop_NTPase"/>
</dbReference>
<evidence type="ECO:0000259" key="7">
    <source>
        <dbReference type="PROSITE" id="PS51709"/>
    </source>
</evidence>
<evidence type="ECO:0000256" key="3">
    <source>
        <dbReference type="ARBA" id="ARBA00022741"/>
    </source>
</evidence>
<keyword evidence="4 6" id="KW-0630">Potassium</keyword>
<keyword evidence="5 6" id="KW-0342">GTP-binding</keyword>
<dbReference type="SUPFAM" id="SSF52540">
    <property type="entry name" value="P-loop containing nucleoside triphosphate hydrolases"/>
    <property type="match status" value="1"/>
</dbReference>
<feature type="binding site" evidence="6">
    <location>
        <begin position="201"/>
        <end position="207"/>
    </location>
    <ligand>
        <name>GTP</name>
        <dbReference type="ChEBI" id="CHEBI:37565"/>
    </ligand>
</feature>
<feature type="binding site" evidence="6">
    <location>
        <position position="203"/>
    </location>
    <ligand>
        <name>K(+)</name>
        <dbReference type="ChEBI" id="CHEBI:29103"/>
    </ligand>
</feature>
<keyword evidence="6" id="KW-0479">Metal-binding</keyword>
<gene>
    <name evidence="6" type="primary">mnmE</name>
    <name evidence="6" type="synonym">trmE</name>
    <name evidence="8" type="ORF">EV666_103182</name>
</gene>